<keyword evidence="3" id="KW-0804">Transcription</keyword>
<dbReference type="PRINTS" id="PR00455">
    <property type="entry name" value="HTHTETR"/>
</dbReference>
<dbReference type="Proteomes" id="UP001595455">
    <property type="component" value="Unassembled WGS sequence"/>
</dbReference>
<evidence type="ECO:0000256" key="3">
    <source>
        <dbReference type="ARBA" id="ARBA00023163"/>
    </source>
</evidence>
<dbReference type="AlphaFoldDB" id="A0A371YR30"/>
<dbReference type="PANTHER" id="PTHR43479">
    <property type="entry name" value="ACREF/ENVCD OPERON REPRESSOR-RELATED"/>
    <property type="match status" value="1"/>
</dbReference>
<accession>A0A371YR30</accession>
<reference evidence="6" key="1">
    <citation type="journal article" date="2014" name="Int. J. Syst. Evol. Microbiol.">
        <title>Complete genome of a new Firmicutes species belonging to the dominant human colonic microbiota ('Ruminococcus bicirculans') reveals two chromosomes and a selective capacity to utilize plant glucans.</title>
        <authorList>
            <consortium name="NISC Comparative Sequencing Program"/>
            <person name="Wegmann U."/>
            <person name="Louis P."/>
            <person name="Goesmann A."/>
            <person name="Henrissat B."/>
            <person name="Duncan S.H."/>
            <person name="Flint H.J."/>
        </authorList>
    </citation>
    <scope>NUCLEOTIDE SEQUENCE</scope>
    <source>
        <strain evidence="6">KCTC 62575</strain>
    </source>
</reference>
<comment type="caution">
    <text evidence="7">The sequence shown here is derived from an EMBL/GenBank/DDBJ whole genome shotgun (WGS) entry which is preliminary data.</text>
</comment>
<evidence type="ECO:0000313" key="6">
    <source>
        <dbReference type="EMBL" id="MFC2995928.1"/>
    </source>
</evidence>
<evidence type="ECO:0000313" key="8">
    <source>
        <dbReference type="Proteomes" id="UP000240957"/>
    </source>
</evidence>
<dbReference type="Gene3D" id="1.10.357.10">
    <property type="entry name" value="Tetracycline Repressor, domain 2"/>
    <property type="match status" value="1"/>
</dbReference>
<evidence type="ECO:0000259" key="5">
    <source>
        <dbReference type="PROSITE" id="PS50977"/>
    </source>
</evidence>
<reference evidence="9" key="3">
    <citation type="journal article" date="2019" name="Int. J. Syst. Evol. Microbiol.">
        <title>The Global Catalogue of Microorganisms (GCM) 10K type strain sequencing project: providing services to taxonomists for standard genome sequencing and annotation.</title>
        <authorList>
            <consortium name="The Broad Institute Genomics Platform"/>
            <consortium name="The Broad Institute Genome Sequencing Center for Infectious Disease"/>
            <person name="Wu L."/>
            <person name="Ma J."/>
        </authorList>
    </citation>
    <scope>NUCLEOTIDE SEQUENCE [LARGE SCALE GENOMIC DNA]</scope>
    <source>
        <strain evidence="9">KCTC 62575</strain>
    </source>
</reference>
<evidence type="ECO:0000313" key="7">
    <source>
        <dbReference type="EMBL" id="RFC83913.1"/>
    </source>
</evidence>
<feature type="DNA-binding region" description="H-T-H motif" evidence="4">
    <location>
        <begin position="38"/>
        <end position="57"/>
    </location>
</feature>
<dbReference type="EMBL" id="PYIX02000011">
    <property type="protein sequence ID" value="RFC83913.1"/>
    <property type="molecule type" value="Genomic_DNA"/>
</dbReference>
<reference evidence="7 8" key="2">
    <citation type="submission" date="2018-08" db="EMBL/GenBank/DDBJ databases">
        <title>The draft genome of Acinetobacter sichuanensis strain WCHAc060041.</title>
        <authorList>
            <person name="Qin J."/>
            <person name="Feng Y."/>
            <person name="Zong Z."/>
        </authorList>
    </citation>
    <scope>NUCLEOTIDE SEQUENCE [LARGE SCALE GENOMIC DNA]</scope>
    <source>
        <strain evidence="7 8">WCHAc060041</strain>
    </source>
</reference>
<keyword evidence="9" id="KW-1185">Reference proteome</keyword>
<dbReference type="PANTHER" id="PTHR43479:SF11">
    <property type="entry name" value="ACREF_ENVCD OPERON REPRESSOR-RELATED"/>
    <property type="match status" value="1"/>
</dbReference>
<dbReference type="GO" id="GO:0003677">
    <property type="term" value="F:DNA binding"/>
    <property type="evidence" value="ECO:0007669"/>
    <property type="project" value="UniProtKB-UniRule"/>
</dbReference>
<dbReference type="InterPro" id="IPR009057">
    <property type="entry name" value="Homeodomain-like_sf"/>
</dbReference>
<dbReference type="EMBL" id="JBHRSF010000044">
    <property type="protein sequence ID" value="MFC2995928.1"/>
    <property type="molecule type" value="Genomic_DNA"/>
</dbReference>
<dbReference type="InterPro" id="IPR050624">
    <property type="entry name" value="HTH-type_Tx_Regulator"/>
</dbReference>
<dbReference type="InterPro" id="IPR001647">
    <property type="entry name" value="HTH_TetR"/>
</dbReference>
<reference evidence="6" key="4">
    <citation type="submission" date="2024-09" db="EMBL/GenBank/DDBJ databases">
        <authorList>
            <person name="Sun Q."/>
            <person name="Mori K."/>
        </authorList>
    </citation>
    <scope>NUCLEOTIDE SEQUENCE</scope>
    <source>
        <strain evidence="6">KCTC 62575</strain>
    </source>
</reference>
<gene>
    <name evidence="6" type="ORF">ACFODO_11725</name>
    <name evidence="7" type="ORF">C9E89_008910</name>
</gene>
<name>A0A371YR30_9GAMM</name>
<dbReference type="RefSeq" id="WP_107007900.1">
    <property type="nucleotide sequence ID" value="NZ_JBHRSF010000044.1"/>
</dbReference>
<dbReference type="Pfam" id="PF00440">
    <property type="entry name" value="TetR_N"/>
    <property type="match status" value="1"/>
</dbReference>
<organism evidence="7 8">
    <name type="scientific">Acinetobacter sichuanensis</name>
    <dbReference type="NCBI Taxonomy" id="2136183"/>
    <lineage>
        <taxon>Bacteria</taxon>
        <taxon>Pseudomonadati</taxon>
        <taxon>Pseudomonadota</taxon>
        <taxon>Gammaproteobacteria</taxon>
        <taxon>Moraxellales</taxon>
        <taxon>Moraxellaceae</taxon>
        <taxon>Acinetobacter</taxon>
    </lineage>
</organism>
<sequence>MSKTTGRSRNTYHVGNLAPQLIQVAREMLEEVGPAKLSIRAISEKIGVSATATYHHFANRVDLLSHLAAQGFNELEKVLLNREANIDKFALLRNSSLAYFKFARKNPALYQLMFGPELSNAERNEISELQHARDTAFHELKKIIAEVLEKDVDSPEVKQGALASWSYTHGLTSLVIHHVFDYPEDLTDERFVDRTLQGFSYLFQSKE</sequence>
<evidence type="ECO:0000313" key="9">
    <source>
        <dbReference type="Proteomes" id="UP001595455"/>
    </source>
</evidence>
<keyword evidence="1" id="KW-0805">Transcription regulation</keyword>
<evidence type="ECO:0000256" key="1">
    <source>
        <dbReference type="ARBA" id="ARBA00023015"/>
    </source>
</evidence>
<dbReference type="SUPFAM" id="SSF48498">
    <property type="entry name" value="Tetracyclin repressor-like, C-terminal domain"/>
    <property type="match status" value="1"/>
</dbReference>
<dbReference type="OrthoDB" id="5293556at2"/>
<keyword evidence="2 4" id="KW-0238">DNA-binding</keyword>
<evidence type="ECO:0000256" key="4">
    <source>
        <dbReference type="PROSITE-ProRule" id="PRU00335"/>
    </source>
</evidence>
<dbReference type="Pfam" id="PF13305">
    <property type="entry name" value="TetR_C_33"/>
    <property type="match status" value="1"/>
</dbReference>
<evidence type="ECO:0000256" key="2">
    <source>
        <dbReference type="ARBA" id="ARBA00023125"/>
    </source>
</evidence>
<proteinExistence type="predicted"/>
<dbReference type="InterPro" id="IPR025996">
    <property type="entry name" value="MT1864/Rv1816-like_C"/>
</dbReference>
<dbReference type="SUPFAM" id="SSF46689">
    <property type="entry name" value="Homeodomain-like"/>
    <property type="match status" value="1"/>
</dbReference>
<protein>
    <submittedName>
        <fullName evidence="7">TetR/AcrR family transcriptional regulator</fullName>
    </submittedName>
</protein>
<dbReference type="Proteomes" id="UP000240957">
    <property type="component" value="Unassembled WGS sequence"/>
</dbReference>
<dbReference type="InterPro" id="IPR036271">
    <property type="entry name" value="Tet_transcr_reg_TetR-rel_C_sf"/>
</dbReference>
<dbReference type="PROSITE" id="PS50977">
    <property type="entry name" value="HTH_TETR_2"/>
    <property type="match status" value="1"/>
</dbReference>
<feature type="domain" description="HTH tetR-type" evidence="5">
    <location>
        <begin position="15"/>
        <end position="75"/>
    </location>
</feature>